<sequence>SKINPHIPVLLPPVVHAVGDQFYKITSEALLVTQQLVKVIRPLDEKSSFDYHPYVSNIYSCTLTRLKAADIDQEVKERAISCMGQIIHSLGDDLQSELPICLPIFLDRLRNEITRLTTVKAYTLIAGSPLRINLGPLLNESMPILASFLRKNQRALKLATLTTLNVLMNNYGKSLSEDNIANVLNEVPPLINESDLHISQLTLSLLTATAKVHTNSMAKASSTTLPAVMELVKSPLLQGGALNAMLTLLMELVNSGIQGMAFSNLFE</sequence>
<accession>A0A913X3W2</accession>
<dbReference type="Proteomes" id="UP000887567">
    <property type="component" value="Unplaced"/>
</dbReference>
<evidence type="ECO:0000313" key="3">
    <source>
        <dbReference type="EnsemblMetazoa" id="XP_020898143.1"/>
    </source>
</evidence>
<keyword evidence="1" id="KW-0677">Repeat</keyword>
<dbReference type="OrthoDB" id="6260732at2759"/>
<keyword evidence="4" id="KW-1185">Reference proteome</keyword>
<dbReference type="GeneID" id="110236927"/>
<dbReference type="AlphaFoldDB" id="A0A913X3W2"/>
<dbReference type="GO" id="GO:0010265">
    <property type="term" value="P:SCF complex assembly"/>
    <property type="evidence" value="ECO:0007669"/>
    <property type="project" value="InterPro"/>
</dbReference>
<evidence type="ECO:0000256" key="1">
    <source>
        <dbReference type="ARBA" id="ARBA00022737"/>
    </source>
</evidence>
<reference evidence="3" key="1">
    <citation type="submission" date="2022-11" db="UniProtKB">
        <authorList>
            <consortium name="EnsemblMetazoa"/>
        </authorList>
    </citation>
    <scope>IDENTIFICATION</scope>
</reference>
<dbReference type="OMA" id="HPYVSNI"/>
<keyword evidence="2" id="KW-0833">Ubl conjugation pathway</keyword>
<dbReference type="Gene3D" id="1.25.10.10">
    <property type="entry name" value="Leucine-rich Repeat Variant"/>
    <property type="match status" value="1"/>
</dbReference>
<dbReference type="RefSeq" id="XP_020898143.1">
    <property type="nucleotide sequence ID" value="XM_021042484.1"/>
</dbReference>
<dbReference type="InterPro" id="IPR039852">
    <property type="entry name" value="CAND1/CAND2"/>
</dbReference>
<dbReference type="InterPro" id="IPR011989">
    <property type="entry name" value="ARM-like"/>
</dbReference>
<proteinExistence type="predicted"/>
<dbReference type="KEGG" id="epa:110236927"/>
<dbReference type="EnsemblMetazoa" id="XM_021042484.1">
    <property type="protein sequence ID" value="XP_020898143.1"/>
    <property type="gene ID" value="LOC110236927"/>
</dbReference>
<name>A0A913X3W2_EXADI</name>
<protein>
    <recommendedName>
        <fullName evidence="5">Cullin-associated and neddylation-dissociated protein 1</fullName>
    </recommendedName>
</protein>
<evidence type="ECO:0000313" key="4">
    <source>
        <dbReference type="Proteomes" id="UP000887567"/>
    </source>
</evidence>
<evidence type="ECO:0000256" key="2">
    <source>
        <dbReference type="ARBA" id="ARBA00022786"/>
    </source>
</evidence>
<dbReference type="PANTHER" id="PTHR12696">
    <property type="entry name" value="TIP120"/>
    <property type="match status" value="1"/>
</dbReference>
<dbReference type="SUPFAM" id="SSF48371">
    <property type="entry name" value="ARM repeat"/>
    <property type="match status" value="1"/>
</dbReference>
<evidence type="ECO:0008006" key="5">
    <source>
        <dbReference type="Google" id="ProtNLM"/>
    </source>
</evidence>
<dbReference type="Pfam" id="PF25782">
    <property type="entry name" value="TPR_CAND1"/>
    <property type="match status" value="1"/>
</dbReference>
<dbReference type="InterPro" id="IPR016024">
    <property type="entry name" value="ARM-type_fold"/>
</dbReference>
<organism evidence="3 4">
    <name type="scientific">Exaiptasia diaphana</name>
    <name type="common">Tropical sea anemone</name>
    <name type="synonym">Aiptasia pulchella</name>
    <dbReference type="NCBI Taxonomy" id="2652724"/>
    <lineage>
        <taxon>Eukaryota</taxon>
        <taxon>Metazoa</taxon>
        <taxon>Cnidaria</taxon>
        <taxon>Anthozoa</taxon>
        <taxon>Hexacorallia</taxon>
        <taxon>Actiniaria</taxon>
        <taxon>Aiptasiidae</taxon>
        <taxon>Exaiptasia</taxon>
    </lineage>
</organism>